<name>A0A1I0U653_9NOCA</name>
<proteinExistence type="predicted"/>
<accession>A0A1I0U653</accession>
<gene>
    <name evidence="1" type="ORF">SAMN05444374_1141</name>
</gene>
<evidence type="ECO:0000313" key="2">
    <source>
        <dbReference type="Proteomes" id="UP000182054"/>
    </source>
</evidence>
<dbReference type="EMBL" id="FOJN01000014">
    <property type="protein sequence ID" value="SFA59515.1"/>
    <property type="molecule type" value="Genomic_DNA"/>
</dbReference>
<organism evidence="1 2">
    <name type="scientific">Rhodococcoides kroppenstedtii</name>
    <dbReference type="NCBI Taxonomy" id="293050"/>
    <lineage>
        <taxon>Bacteria</taxon>
        <taxon>Bacillati</taxon>
        <taxon>Actinomycetota</taxon>
        <taxon>Actinomycetes</taxon>
        <taxon>Mycobacteriales</taxon>
        <taxon>Nocardiaceae</taxon>
        <taxon>Rhodococcoides</taxon>
    </lineage>
</organism>
<feature type="non-terminal residue" evidence="1">
    <location>
        <position position="49"/>
    </location>
</feature>
<protein>
    <submittedName>
        <fullName evidence="1">Uncharacterized protein</fullName>
    </submittedName>
</protein>
<reference evidence="1 2" key="1">
    <citation type="submission" date="2016-10" db="EMBL/GenBank/DDBJ databases">
        <authorList>
            <person name="de Groot N.N."/>
        </authorList>
    </citation>
    <scope>NUCLEOTIDE SEQUENCE [LARGE SCALE GENOMIC DNA]</scope>
    <source>
        <strain evidence="1 2">DSM 44908</strain>
    </source>
</reference>
<dbReference type="AlphaFoldDB" id="A0A1I0U653"/>
<evidence type="ECO:0000313" key="1">
    <source>
        <dbReference type="EMBL" id="SFA59515.1"/>
    </source>
</evidence>
<dbReference type="Proteomes" id="UP000182054">
    <property type="component" value="Unassembled WGS sequence"/>
</dbReference>
<sequence length="49" mass="5308">MSSAGRVSVADAKPSRPISTVNSRFRFAFSRRARTASGSRRSTIMSTMA</sequence>